<keyword evidence="4 7" id="KW-0747">Spliceosome</keyword>
<name>A0A0K3C596_RHOTO</name>
<organism evidence="10 11">
    <name type="scientific">Rhodotorula toruloides</name>
    <name type="common">Yeast</name>
    <name type="synonym">Rhodosporidium toruloides</name>
    <dbReference type="NCBI Taxonomy" id="5286"/>
    <lineage>
        <taxon>Eukaryota</taxon>
        <taxon>Fungi</taxon>
        <taxon>Dikarya</taxon>
        <taxon>Basidiomycota</taxon>
        <taxon>Pucciniomycotina</taxon>
        <taxon>Microbotryomycetes</taxon>
        <taxon>Sporidiobolales</taxon>
        <taxon>Sporidiobolaceae</taxon>
        <taxon>Rhodotorula</taxon>
    </lineage>
</organism>
<comment type="subcellular location">
    <subcellularLocation>
        <location evidence="1 7">Nucleus</location>
    </subcellularLocation>
</comment>
<dbReference type="PANTHER" id="PTHR23142">
    <property type="entry name" value="PRE-MRNA-SPLICING FACTOR 38A-RELATED"/>
    <property type="match status" value="1"/>
</dbReference>
<evidence type="ECO:0000256" key="1">
    <source>
        <dbReference type="ARBA" id="ARBA00004123"/>
    </source>
</evidence>
<evidence type="ECO:0000313" key="11">
    <source>
        <dbReference type="Proteomes" id="UP000199069"/>
    </source>
</evidence>
<keyword evidence="5 7" id="KW-0508">mRNA splicing</keyword>
<evidence type="ECO:0000256" key="2">
    <source>
        <dbReference type="ARBA" id="ARBA00006164"/>
    </source>
</evidence>
<dbReference type="GO" id="GO:0000398">
    <property type="term" value="P:mRNA splicing, via spliceosome"/>
    <property type="evidence" value="ECO:0007669"/>
    <property type="project" value="UniProtKB-UniRule"/>
</dbReference>
<feature type="region of interest" description="Disordered" evidence="8">
    <location>
        <begin position="472"/>
        <end position="554"/>
    </location>
</feature>
<feature type="transmembrane region" description="Helical" evidence="9">
    <location>
        <begin position="440"/>
        <end position="463"/>
    </location>
</feature>
<keyword evidence="9" id="KW-0472">Membrane</keyword>
<dbReference type="Proteomes" id="UP000199069">
    <property type="component" value="Unassembled WGS sequence"/>
</dbReference>
<dbReference type="AlphaFoldDB" id="A0A0K3C596"/>
<feature type="compositionally biased region" description="Basic and acidic residues" evidence="8">
    <location>
        <begin position="499"/>
        <end position="511"/>
    </location>
</feature>
<dbReference type="EMBL" id="CWKI01000001">
    <property type="protein sequence ID" value="CTR04824.1"/>
    <property type="molecule type" value="Genomic_DNA"/>
</dbReference>
<comment type="function">
    <text evidence="7">Required for pre-mRNA splicing.</text>
</comment>
<keyword evidence="6 7" id="KW-0539">Nucleus</keyword>
<feature type="compositionally biased region" description="Acidic residues" evidence="8">
    <location>
        <begin position="513"/>
        <end position="544"/>
    </location>
</feature>
<keyword evidence="11" id="KW-1185">Reference proteome</keyword>
<evidence type="ECO:0000256" key="7">
    <source>
        <dbReference type="RuleBase" id="RU367025"/>
    </source>
</evidence>
<comment type="similarity">
    <text evidence="2 7">Belongs to the PRP38 family.</text>
</comment>
<accession>A0A0K3C596</accession>
<feature type="compositionally biased region" description="Polar residues" evidence="8">
    <location>
        <begin position="589"/>
        <end position="599"/>
    </location>
</feature>
<protein>
    <recommendedName>
        <fullName evidence="7">Pre-mRNA-splicing factor 38</fullName>
    </recommendedName>
</protein>
<dbReference type="STRING" id="5286.A0A0K3C596"/>
<evidence type="ECO:0000256" key="9">
    <source>
        <dbReference type="SAM" id="Phobius"/>
    </source>
</evidence>
<keyword evidence="9" id="KW-0812">Transmembrane</keyword>
<reference evidence="10 11" key="1">
    <citation type="submission" date="2015-07" db="EMBL/GenBank/DDBJ databases">
        <authorList>
            <person name="Cajimat M.N.B."/>
            <person name="Milazzo M.L."/>
            <person name="Fulhorst C.F."/>
        </authorList>
    </citation>
    <scope>NUCLEOTIDE SEQUENCE [LARGE SCALE GENOMIC DNA]</scope>
    <source>
        <strain evidence="10">Single colony</strain>
    </source>
</reference>
<feature type="compositionally biased region" description="Acidic residues" evidence="8">
    <location>
        <begin position="227"/>
        <end position="249"/>
    </location>
</feature>
<evidence type="ECO:0000256" key="8">
    <source>
        <dbReference type="SAM" id="MobiDB-lite"/>
    </source>
</evidence>
<feature type="region of interest" description="Disordered" evidence="8">
    <location>
        <begin position="189"/>
        <end position="297"/>
    </location>
</feature>
<evidence type="ECO:0000256" key="3">
    <source>
        <dbReference type="ARBA" id="ARBA00022664"/>
    </source>
</evidence>
<dbReference type="GO" id="GO:0005681">
    <property type="term" value="C:spliceosomal complex"/>
    <property type="evidence" value="ECO:0007669"/>
    <property type="project" value="UniProtKB-KW"/>
</dbReference>
<evidence type="ECO:0000256" key="6">
    <source>
        <dbReference type="ARBA" id="ARBA00023242"/>
    </source>
</evidence>
<feature type="compositionally biased region" description="Low complexity" evidence="8">
    <location>
        <begin position="214"/>
        <end position="226"/>
    </location>
</feature>
<sequence length="599" mass="66225">MANTTRAGALSVHGTNPQYLVPTVIRKRVYDTLYWKEHCFALNSATIIDRAVELKYIGGTYANTRPTEFMCLVLKLLQLQPEREIVLEYLRAEEFKYLRALAAFYVRLTFDSLNAYETLEPLLDDYRKLRFRGMDGSYSILTMDEFVDQLLAGEMVCEIQLPRLTQRKVLEDTEGLAPRRSKLGKAMAVMEGLEGRSDAEDESEDEEGRGRYMSRSPSASRSPSPASEEEPEPEYWTEASGDEEDMDVDGDARRGRDVKRRRPVVEREGSAAGSDDEGRYISRSPSPAGSDGRDSGFVLLTTQTSPAALSSPHPSHRSTHIPLPRPRFLPLLQVAAILDFAVTFWLGLRVGLARLPVSAVVLNLARPVAVVAVASSRNVREYGPVIIGQVMVSALVLLFRLNELVQTSTMPSSPKQPAITTHIETATSPTFLHRLFNPVAIWYLTSFAFSLLHYALFVIFVGIRRRRNPLAGRMRRSSTWGEQRWEGREESVAAGSEIGESRGSERERLLSADEADFEVEGGEASGEDDSSEFGASSEDEDDIIDVPKPGGELRNRASRASLLSARNVGGAAEVRARTASGPGLRASRNYGSINSLAGI</sequence>
<feature type="region of interest" description="Disordered" evidence="8">
    <location>
        <begin position="578"/>
        <end position="599"/>
    </location>
</feature>
<evidence type="ECO:0000256" key="4">
    <source>
        <dbReference type="ARBA" id="ARBA00022728"/>
    </source>
</evidence>
<evidence type="ECO:0000256" key="5">
    <source>
        <dbReference type="ARBA" id="ARBA00023187"/>
    </source>
</evidence>
<keyword evidence="9" id="KW-1133">Transmembrane helix</keyword>
<keyword evidence="3 7" id="KW-0507">mRNA processing</keyword>
<gene>
    <name evidence="10" type="primary">FGENESH: predicted gene_1.685</name>
    <name evidence="10" type="ORF">BN2166_0006850</name>
</gene>
<evidence type="ECO:0000313" key="10">
    <source>
        <dbReference type="EMBL" id="CTR04824.1"/>
    </source>
</evidence>
<proteinExistence type="inferred from homology"/>
<dbReference type="Pfam" id="PF03371">
    <property type="entry name" value="PRP38"/>
    <property type="match status" value="1"/>
</dbReference>
<dbReference type="InterPro" id="IPR005037">
    <property type="entry name" value="PRP38"/>
</dbReference>